<dbReference type="GO" id="GO:0015159">
    <property type="term" value="F:polysaccharide transmembrane transporter activity"/>
    <property type="evidence" value="ECO:0007669"/>
    <property type="project" value="InterPro"/>
</dbReference>
<feature type="domain" description="SLBB" evidence="17">
    <location>
        <begin position="245"/>
        <end position="329"/>
    </location>
</feature>
<dbReference type="EMBL" id="VFBM01000016">
    <property type="protein sequence ID" value="TNX86128.1"/>
    <property type="molecule type" value="Genomic_DNA"/>
</dbReference>
<evidence type="ECO:0000259" key="16">
    <source>
        <dbReference type="Pfam" id="PF02563"/>
    </source>
</evidence>
<dbReference type="AlphaFoldDB" id="A0A8H2JZ35"/>
<evidence type="ECO:0000256" key="5">
    <source>
        <dbReference type="ARBA" id="ARBA00022597"/>
    </source>
</evidence>
<dbReference type="PANTHER" id="PTHR33619">
    <property type="entry name" value="POLYSACCHARIDE EXPORT PROTEIN GFCE-RELATED"/>
    <property type="match status" value="1"/>
</dbReference>
<evidence type="ECO:0000256" key="9">
    <source>
        <dbReference type="ARBA" id="ARBA00023065"/>
    </source>
</evidence>
<reference evidence="18 19" key="1">
    <citation type="submission" date="2019-06" db="EMBL/GenBank/DDBJ databases">
        <title>Genome of Acinetobacter radioresistens APH1, a phenol degrading strain.</title>
        <authorList>
            <person name="Liu Y."/>
        </authorList>
    </citation>
    <scope>NUCLEOTIDE SEQUENCE [LARGE SCALE GENOMIC DNA]</scope>
    <source>
        <strain evidence="18 19">APH1</strain>
    </source>
</reference>
<proteinExistence type="inferred from homology"/>
<evidence type="ECO:0000256" key="3">
    <source>
        <dbReference type="ARBA" id="ARBA00022448"/>
    </source>
</evidence>
<keyword evidence="7 15" id="KW-0732">Signal</keyword>
<dbReference type="Pfam" id="PF22461">
    <property type="entry name" value="SLBB_2"/>
    <property type="match status" value="2"/>
</dbReference>
<evidence type="ECO:0000256" key="7">
    <source>
        <dbReference type="ARBA" id="ARBA00022729"/>
    </source>
</evidence>
<keyword evidence="12" id="KW-0564">Palmitate</keyword>
<dbReference type="GO" id="GO:0006811">
    <property type="term" value="P:monoatomic ion transport"/>
    <property type="evidence" value="ECO:0007669"/>
    <property type="project" value="UniProtKB-KW"/>
</dbReference>
<sequence>MKFYQALFLLGFGLGSTGCAITSGFQTYNLPEEGVYQTELGTPLNIVKITQDNLSAIQPATVNFQRDYAHLFQNIPHTYLLSPGDVLSIQLWAYPEISGNSTDPTNGYQIDQSGYIHFPMIGRYKAAGKSLVKVNQELRSQLSRYLKNPDVIARVISYQGKHISIFGNVEKSGQINLNDQPMTLYNALSMSGGAAENTSNTYVQLIRNGMTYDLNIIELERAGMSLHNLILQPNDTIYVSTRENQKIYVMGEASKNQALSIRDQGMSLGDVLGESQGINPLSASAGRIYVLRTNLNDRSTELYHLDLSNIGDFGLANQFKMRNNDVVYIDSTGLTRWQRVIGQIVPFSNAIYSFDRLGN</sequence>
<feature type="domain" description="Polysaccharide export protein N-terminal" evidence="16">
    <location>
        <begin position="76"/>
        <end position="155"/>
    </location>
</feature>
<keyword evidence="3" id="KW-0813">Transport</keyword>
<keyword evidence="13" id="KW-0998">Cell outer membrane</keyword>
<dbReference type="RefSeq" id="WP_005017403.1">
    <property type="nucleotide sequence ID" value="NZ_CABKOV010000014.1"/>
</dbReference>
<evidence type="ECO:0000256" key="14">
    <source>
        <dbReference type="ARBA" id="ARBA00023288"/>
    </source>
</evidence>
<evidence type="ECO:0000256" key="15">
    <source>
        <dbReference type="SAM" id="SignalP"/>
    </source>
</evidence>
<dbReference type="InterPro" id="IPR054765">
    <property type="entry name" value="SLBB_dom"/>
</dbReference>
<evidence type="ECO:0000313" key="19">
    <source>
        <dbReference type="Proteomes" id="UP000314285"/>
    </source>
</evidence>
<evidence type="ECO:0000256" key="6">
    <source>
        <dbReference type="ARBA" id="ARBA00022692"/>
    </source>
</evidence>
<evidence type="ECO:0000256" key="13">
    <source>
        <dbReference type="ARBA" id="ARBA00023237"/>
    </source>
</evidence>
<dbReference type="GO" id="GO:0015288">
    <property type="term" value="F:porin activity"/>
    <property type="evidence" value="ECO:0007669"/>
    <property type="project" value="UniProtKB-KW"/>
</dbReference>
<evidence type="ECO:0000256" key="12">
    <source>
        <dbReference type="ARBA" id="ARBA00023139"/>
    </source>
</evidence>
<evidence type="ECO:0000259" key="17">
    <source>
        <dbReference type="Pfam" id="PF22461"/>
    </source>
</evidence>
<keyword evidence="4" id="KW-1134">Transmembrane beta strand</keyword>
<dbReference type="PANTHER" id="PTHR33619:SF3">
    <property type="entry name" value="POLYSACCHARIDE EXPORT PROTEIN GFCE-RELATED"/>
    <property type="match status" value="1"/>
</dbReference>
<accession>A0A8H2JZ35</accession>
<dbReference type="GO" id="GO:0009279">
    <property type="term" value="C:cell outer membrane"/>
    <property type="evidence" value="ECO:0007669"/>
    <property type="project" value="UniProtKB-SubCell"/>
</dbReference>
<dbReference type="Proteomes" id="UP000314285">
    <property type="component" value="Unassembled WGS sequence"/>
</dbReference>
<dbReference type="InterPro" id="IPR049712">
    <property type="entry name" value="Poly_export"/>
</dbReference>
<dbReference type="Gene3D" id="3.10.560.10">
    <property type="entry name" value="Outer membrane lipoprotein wza domain like"/>
    <property type="match status" value="2"/>
</dbReference>
<gene>
    <name evidence="18" type="ORF">FHY67_13575</name>
</gene>
<keyword evidence="8" id="KW-0625">Polysaccharide transport</keyword>
<comment type="caution">
    <text evidence="18">The sequence shown here is derived from an EMBL/GenBank/DDBJ whole genome shotgun (WGS) entry which is preliminary data.</text>
</comment>
<evidence type="ECO:0000256" key="10">
    <source>
        <dbReference type="ARBA" id="ARBA00023114"/>
    </source>
</evidence>
<keyword evidence="10" id="KW-0626">Porin</keyword>
<dbReference type="Pfam" id="PF02563">
    <property type="entry name" value="Poly_export"/>
    <property type="match status" value="1"/>
</dbReference>
<feature type="chain" id="PRO_5034777994" description="Polysaccharide biosynthesis/export family protein" evidence="15">
    <location>
        <begin position="21"/>
        <end position="359"/>
    </location>
</feature>
<keyword evidence="14" id="KW-0449">Lipoprotein</keyword>
<evidence type="ECO:0000256" key="11">
    <source>
        <dbReference type="ARBA" id="ARBA00023136"/>
    </source>
</evidence>
<feature type="signal peptide" evidence="15">
    <location>
        <begin position="1"/>
        <end position="20"/>
    </location>
</feature>
<dbReference type="GO" id="GO:0046930">
    <property type="term" value="C:pore complex"/>
    <property type="evidence" value="ECO:0007669"/>
    <property type="project" value="UniProtKB-KW"/>
</dbReference>
<evidence type="ECO:0000256" key="2">
    <source>
        <dbReference type="ARBA" id="ARBA00009450"/>
    </source>
</evidence>
<comment type="similarity">
    <text evidence="2">Belongs to the BexD/CtrA/VexA family.</text>
</comment>
<protein>
    <recommendedName>
        <fullName evidence="20">Polysaccharide biosynthesis/export family protein</fullName>
    </recommendedName>
</protein>
<dbReference type="PROSITE" id="PS51257">
    <property type="entry name" value="PROKAR_LIPOPROTEIN"/>
    <property type="match status" value="1"/>
</dbReference>
<evidence type="ECO:0008006" key="20">
    <source>
        <dbReference type="Google" id="ProtNLM"/>
    </source>
</evidence>
<keyword evidence="9" id="KW-0406">Ion transport</keyword>
<name>A0A8H2JZ35_ACIRA</name>
<dbReference type="InterPro" id="IPR003715">
    <property type="entry name" value="Poly_export_N"/>
</dbReference>
<dbReference type="Gene3D" id="3.30.1950.10">
    <property type="entry name" value="wza like domain"/>
    <property type="match status" value="1"/>
</dbReference>
<evidence type="ECO:0000256" key="1">
    <source>
        <dbReference type="ARBA" id="ARBA00004571"/>
    </source>
</evidence>
<keyword evidence="11" id="KW-0472">Membrane</keyword>
<evidence type="ECO:0000256" key="4">
    <source>
        <dbReference type="ARBA" id="ARBA00022452"/>
    </source>
</evidence>
<comment type="subcellular location">
    <subcellularLocation>
        <location evidence="1">Cell outer membrane</location>
        <topology evidence="1">Multi-pass membrane protein</topology>
    </subcellularLocation>
</comment>
<keyword evidence="5" id="KW-0762">Sugar transport</keyword>
<feature type="domain" description="SLBB" evidence="17">
    <location>
        <begin position="161"/>
        <end position="239"/>
    </location>
</feature>
<organism evidence="18 19">
    <name type="scientific">Acinetobacter radioresistens</name>
    <dbReference type="NCBI Taxonomy" id="40216"/>
    <lineage>
        <taxon>Bacteria</taxon>
        <taxon>Pseudomonadati</taxon>
        <taxon>Pseudomonadota</taxon>
        <taxon>Gammaproteobacteria</taxon>
        <taxon>Moraxellales</taxon>
        <taxon>Moraxellaceae</taxon>
        <taxon>Acinetobacter</taxon>
    </lineage>
</organism>
<evidence type="ECO:0000256" key="8">
    <source>
        <dbReference type="ARBA" id="ARBA00023047"/>
    </source>
</evidence>
<evidence type="ECO:0000313" key="18">
    <source>
        <dbReference type="EMBL" id="TNX86128.1"/>
    </source>
</evidence>
<keyword evidence="6" id="KW-0812">Transmembrane</keyword>